<reference evidence="2 3" key="1">
    <citation type="journal article" date="2012" name="Science">
        <title>The Paleozoic origin of enzymatic lignin decomposition reconstructed from 31 fungal genomes.</title>
        <authorList>
            <person name="Floudas D."/>
            <person name="Binder M."/>
            <person name="Riley R."/>
            <person name="Barry K."/>
            <person name="Blanchette R.A."/>
            <person name="Henrissat B."/>
            <person name="Martinez A.T."/>
            <person name="Otillar R."/>
            <person name="Spatafora J.W."/>
            <person name="Yadav J.S."/>
            <person name="Aerts A."/>
            <person name="Benoit I."/>
            <person name="Boyd A."/>
            <person name="Carlson A."/>
            <person name="Copeland A."/>
            <person name="Coutinho P.M."/>
            <person name="de Vries R.P."/>
            <person name="Ferreira P."/>
            <person name="Findley K."/>
            <person name="Foster B."/>
            <person name="Gaskell J."/>
            <person name="Glotzer D."/>
            <person name="Gorecki P."/>
            <person name="Heitman J."/>
            <person name="Hesse C."/>
            <person name="Hori C."/>
            <person name="Igarashi K."/>
            <person name="Jurgens J.A."/>
            <person name="Kallen N."/>
            <person name="Kersten P."/>
            <person name="Kohler A."/>
            <person name="Kuees U."/>
            <person name="Kumar T.K.A."/>
            <person name="Kuo A."/>
            <person name="LaButti K."/>
            <person name="Larrondo L.F."/>
            <person name="Lindquist E."/>
            <person name="Ling A."/>
            <person name="Lombard V."/>
            <person name="Lucas S."/>
            <person name="Lundell T."/>
            <person name="Martin R."/>
            <person name="McLaughlin D.J."/>
            <person name="Morgenstern I."/>
            <person name="Morin E."/>
            <person name="Murat C."/>
            <person name="Nagy L.G."/>
            <person name="Nolan M."/>
            <person name="Ohm R.A."/>
            <person name="Patyshakuliyeva A."/>
            <person name="Rokas A."/>
            <person name="Ruiz-Duenas F.J."/>
            <person name="Sabat G."/>
            <person name="Salamov A."/>
            <person name="Samejima M."/>
            <person name="Schmutz J."/>
            <person name="Slot J.C."/>
            <person name="St John F."/>
            <person name="Stenlid J."/>
            <person name="Sun H."/>
            <person name="Sun S."/>
            <person name="Syed K."/>
            <person name="Tsang A."/>
            <person name="Wiebenga A."/>
            <person name="Young D."/>
            <person name="Pisabarro A."/>
            <person name="Eastwood D.C."/>
            <person name="Martin F."/>
            <person name="Cullen D."/>
            <person name="Grigoriev I.V."/>
            <person name="Hibbett D.S."/>
        </authorList>
    </citation>
    <scope>NUCLEOTIDE SEQUENCE [LARGE SCALE GENOMIC DNA]</scope>
    <source>
        <strain evidence="2 3">MD-104</strain>
    </source>
</reference>
<accession>A0A2H3JGL1</accession>
<dbReference type="STRING" id="742152.A0A2H3JGL1"/>
<dbReference type="Proteomes" id="UP000218811">
    <property type="component" value="Unassembled WGS sequence"/>
</dbReference>
<dbReference type="AlphaFoldDB" id="A0A2H3JGL1"/>
<proteinExistence type="predicted"/>
<sequence length="256" mass="28226">MPHKRAKRIVREKQRLASGLDLPPAGGKHAIEHEEIPKGAARILNAAKIQQEYRAKQKRKASEDAGDSKSSRKRRRKGEATKVVTTIQPGESMAHFNRRVEDSMRSAVHDAVKRSSTVVRQAQKEEESAKAEKKAKKDATSATQSKADGSRHGKPKSVESAPEARAEAAGRSQKQDFESLSTSAPRRLNDIVQAPPELKKLPRGAKARAENAAKQDREKATLKQGALSMAQKAMLEEERVRAVKLYREMKKAKSGG</sequence>
<organism evidence="2 3">
    <name type="scientific">Wolfiporia cocos (strain MD-104)</name>
    <name type="common">Brown rot fungus</name>
    <dbReference type="NCBI Taxonomy" id="742152"/>
    <lineage>
        <taxon>Eukaryota</taxon>
        <taxon>Fungi</taxon>
        <taxon>Dikarya</taxon>
        <taxon>Basidiomycota</taxon>
        <taxon>Agaricomycotina</taxon>
        <taxon>Agaricomycetes</taxon>
        <taxon>Polyporales</taxon>
        <taxon>Phaeolaceae</taxon>
        <taxon>Wolfiporia</taxon>
    </lineage>
</organism>
<keyword evidence="3" id="KW-1185">Reference proteome</keyword>
<dbReference type="PANTHER" id="PTHR21838">
    <property type="entry name" value="COILED-COIL DOMAIN-CONTAINING PROTEIN 137"/>
    <property type="match status" value="1"/>
</dbReference>
<evidence type="ECO:0000256" key="1">
    <source>
        <dbReference type="SAM" id="MobiDB-lite"/>
    </source>
</evidence>
<protein>
    <submittedName>
        <fullName evidence="2">Uncharacterized protein</fullName>
    </submittedName>
</protein>
<feature type="region of interest" description="Disordered" evidence="1">
    <location>
        <begin position="1"/>
        <end position="30"/>
    </location>
</feature>
<feature type="region of interest" description="Disordered" evidence="1">
    <location>
        <begin position="51"/>
        <end position="220"/>
    </location>
</feature>
<feature type="compositionally biased region" description="Basic and acidic residues" evidence="1">
    <location>
        <begin position="122"/>
        <end position="139"/>
    </location>
</feature>
<dbReference type="InterPro" id="IPR026680">
    <property type="entry name" value="CCDC137"/>
</dbReference>
<name>A0A2H3JGL1_WOLCO</name>
<evidence type="ECO:0000313" key="3">
    <source>
        <dbReference type="Proteomes" id="UP000218811"/>
    </source>
</evidence>
<evidence type="ECO:0000313" key="2">
    <source>
        <dbReference type="EMBL" id="PCH35147.1"/>
    </source>
</evidence>
<dbReference type="GO" id="GO:0005634">
    <property type="term" value="C:nucleus"/>
    <property type="evidence" value="ECO:0007669"/>
    <property type="project" value="TreeGrafter"/>
</dbReference>
<dbReference type="OrthoDB" id="5876637at2759"/>
<feature type="compositionally biased region" description="Basic and acidic residues" evidence="1">
    <location>
        <begin position="207"/>
        <end position="220"/>
    </location>
</feature>
<feature type="compositionally biased region" description="Basic and acidic residues" evidence="1">
    <location>
        <begin position="51"/>
        <end position="70"/>
    </location>
</feature>
<gene>
    <name evidence="2" type="ORF">WOLCODRAFT_166073</name>
</gene>
<dbReference type="OMA" id="IGHFNRR"/>
<feature type="compositionally biased region" description="Basic and acidic residues" evidence="1">
    <location>
        <begin position="98"/>
        <end position="113"/>
    </location>
</feature>
<feature type="compositionally biased region" description="Basic and acidic residues" evidence="1">
    <location>
        <begin position="162"/>
        <end position="177"/>
    </location>
</feature>
<dbReference type="EMBL" id="KB467843">
    <property type="protein sequence ID" value="PCH35147.1"/>
    <property type="molecule type" value="Genomic_DNA"/>
</dbReference>
<dbReference type="PANTHER" id="PTHR21838:SF2">
    <property type="entry name" value="COILED-COIL DOMAIN-CONTAINING PROTEIN 137"/>
    <property type="match status" value="1"/>
</dbReference>